<sequence length="322" mass="36204">MAKYLLKRLGLMLITFVITVFLFFLFIKIIPDNRVPPIGQDDTYYQELVRREGWDKPIVVQFGYWVRNIFTTGSFGFSKDHRLDVGYVYFSRIPASVRINIIPYLLSIPIALLLGVIAGLYKNKAIDTIISVGIIVFISIPYFVVAVLAQFIFYFELGWAPNFVIATATEFAERGFLYGISTYILPVTVLTISAIPSLARSVRAELTEQLTQDYMLLARSKGLSRFEATMKHGLKNAIAPFLPGIFIGIVGVMSGGIITERIFRVTGTGDLYLRAFNNRDFAMIMMVTTFGQFLSLLTSIISDISYTLFDPRVRVGSGKIQS</sequence>
<name>A0ABT2PWZ3_9MOLU</name>
<evidence type="ECO:0000313" key="10">
    <source>
        <dbReference type="Proteomes" id="UP001209076"/>
    </source>
</evidence>
<protein>
    <submittedName>
        <fullName evidence="9">ABC transporter permease</fullName>
    </submittedName>
</protein>
<organism evidence="9 10">
    <name type="scientific">Paracholeplasma vituli</name>
    <dbReference type="NCBI Taxonomy" id="69473"/>
    <lineage>
        <taxon>Bacteria</taxon>
        <taxon>Bacillati</taxon>
        <taxon>Mycoplasmatota</taxon>
        <taxon>Mollicutes</taxon>
        <taxon>Acholeplasmatales</taxon>
        <taxon>Acholeplasmataceae</taxon>
        <taxon>Paracholeplasma</taxon>
    </lineage>
</organism>
<dbReference type="Proteomes" id="UP001209076">
    <property type="component" value="Unassembled WGS sequence"/>
</dbReference>
<keyword evidence="5 7" id="KW-1133">Transmembrane helix</keyword>
<evidence type="ECO:0000256" key="7">
    <source>
        <dbReference type="RuleBase" id="RU363032"/>
    </source>
</evidence>
<dbReference type="Pfam" id="PF00528">
    <property type="entry name" value="BPD_transp_1"/>
    <property type="match status" value="1"/>
</dbReference>
<accession>A0ABT2PWZ3</accession>
<comment type="subcellular location">
    <subcellularLocation>
        <location evidence="1 7">Cell membrane</location>
        <topology evidence="1 7">Multi-pass membrane protein</topology>
    </subcellularLocation>
</comment>
<feature type="transmembrane region" description="Helical" evidence="7">
    <location>
        <begin position="9"/>
        <end position="30"/>
    </location>
</feature>
<dbReference type="PROSITE" id="PS50928">
    <property type="entry name" value="ABC_TM1"/>
    <property type="match status" value="1"/>
</dbReference>
<feature type="domain" description="ABC transmembrane type-1" evidence="8">
    <location>
        <begin position="93"/>
        <end position="302"/>
    </location>
</feature>
<keyword evidence="6 7" id="KW-0472">Membrane</keyword>
<evidence type="ECO:0000256" key="2">
    <source>
        <dbReference type="ARBA" id="ARBA00022448"/>
    </source>
</evidence>
<evidence type="ECO:0000313" key="9">
    <source>
        <dbReference type="EMBL" id="MCU0105475.1"/>
    </source>
</evidence>
<comment type="caution">
    <text evidence="9">The sequence shown here is derived from an EMBL/GenBank/DDBJ whole genome shotgun (WGS) entry which is preliminary data.</text>
</comment>
<keyword evidence="2 7" id="KW-0813">Transport</keyword>
<proteinExistence type="inferred from homology"/>
<feature type="transmembrane region" description="Helical" evidence="7">
    <location>
        <begin position="283"/>
        <end position="309"/>
    </location>
</feature>
<dbReference type="Pfam" id="PF19300">
    <property type="entry name" value="BPD_transp_1_N"/>
    <property type="match status" value="1"/>
</dbReference>
<reference evidence="10" key="1">
    <citation type="submission" date="2023-07" db="EMBL/GenBank/DDBJ databases">
        <title>Novel Mycoplasma species identified in domestic and wild animals.</title>
        <authorList>
            <person name="Volokhov D.V."/>
            <person name="Furtak V.A."/>
            <person name="Zagorodnyaya T.A."/>
        </authorList>
    </citation>
    <scope>NUCLEOTIDE SEQUENCE [LARGE SCALE GENOMIC DNA]</scope>
    <source>
        <strain evidence="10">92-19</strain>
    </source>
</reference>
<dbReference type="Gene3D" id="1.10.3720.10">
    <property type="entry name" value="MetI-like"/>
    <property type="match status" value="1"/>
</dbReference>
<dbReference type="PANTHER" id="PTHR30465:SF0">
    <property type="entry name" value="OLIGOPEPTIDE TRANSPORT SYSTEM PERMEASE PROTEIN APPB"/>
    <property type="match status" value="1"/>
</dbReference>
<gene>
    <name evidence="9" type="ORF">N7603_07370</name>
</gene>
<keyword evidence="10" id="KW-1185">Reference proteome</keyword>
<evidence type="ECO:0000256" key="3">
    <source>
        <dbReference type="ARBA" id="ARBA00022475"/>
    </source>
</evidence>
<keyword evidence="4 7" id="KW-0812">Transmembrane</keyword>
<keyword evidence="3" id="KW-1003">Cell membrane</keyword>
<dbReference type="InterPro" id="IPR035906">
    <property type="entry name" value="MetI-like_sf"/>
</dbReference>
<feature type="transmembrane region" description="Helical" evidence="7">
    <location>
        <begin position="241"/>
        <end position="263"/>
    </location>
</feature>
<dbReference type="InterPro" id="IPR000515">
    <property type="entry name" value="MetI-like"/>
</dbReference>
<feature type="transmembrane region" description="Helical" evidence="7">
    <location>
        <begin position="101"/>
        <end position="121"/>
    </location>
</feature>
<evidence type="ECO:0000256" key="4">
    <source>
        <dbReference type="ARBA" id="ARBA00022692"/>
    </source>
</evidence>
<dbReference type="PANTHER" id="PTHR30465">
    <property type="entry name" value="INNER MEMBRANE ABC TRANSPORTER"/>
    <property type="match status" value="1"/>
</dbReference>
<dbReference type="EMBL" id="JAOEGN010000014">
    <property type="protein sequence ID" value="MCU0105475.1"/>
    <property type="molecule type" value="Genomic_DNA"/>
</dbReference>
<evidence type="ECO:0000259" key="8">
    <source>
        <dbReference type="PROSITE" id="PS50928"/>
    </source>
</evidence>
<comment type="similarity">
    <text evidence="7">Belongs to the binding-protein-dependent transport system permease family.</text>
</comment>
<dbReference type="SUPFAM" id="SSF161098">
    <property type="entry name" value="MetI-like"/>
    <property type="match status" value="1"/>
</dbReference>
<feature type="transmembrane region" description="Helical" evidence="7">
    <location>
        <begin position="128"/>
        <end position="155"/>
    </location>
</feature>
<dbReference type="CDD" id="cd06261">
    <property type="entry name" value="TM_PBP2"/>
    <property type="match status" value="1"/>
</dbReference>
<feature type="transmembrane region" description="Helical" evidence="7">
    <location>
        <begin position="175"/>
        <end position="195"/>
    </location>
</feature>
<dbReference type="RefSeq" id="WP_262096787.1">
    <property type="nucleotide sequence ID" value="NZ_JAOEGN010000014.1"/>
</dbReference>
<evidence type="ECO:0000256" key="1">
    <source>
        <dbReference type="ARBA" id="ARBA00004651"/>
    </source>
</evidence>
<dbReference type="InterPro" id="IPR045621">
    <property type="entry name" value="BPD_transp_1_N"/>
</dbReference>
<evidence type="ECO:0000256" key="6">
    <source>
        <dbReference type="ARBA" id="ARBA00023136"/>
    </source>
</evidence>
<evidence type="ECO:0000256" key="5">
    <source>
        <dbReference type="ARBA" id="ARBA00022989"/>
    </source>
</evidence>